<dbReference type="InterPro" id="IPR010099">
    <property type="entry name" value="SDR39U1"/>
</dbReference>
<accession>A0A1G7GR79</accession>
<dbReference type="Pfam" id="PF08338">
    <property type="entry name" value="DUF1731"/>
    <property type="match status" value="1"/>
</dbReference>
<dbReference type="InterPro" id="IPR036291">
    <property type="entry name" value="NAD(P)-bd_dom_sf"/>
</dbReference>
<evidence type="ECO:0000256" key="1">
    <source>
        <dbReference type="ARBA" id="ARBA00009353"/>
    </source>
</evidence>
<reference evidence="4 5" key="1">
    <citation type="submission" date="2016-10" db="EMBL/GenBank/DDBJ databases">
        <authorList>
            <person name="de Groot N.N."/>
        </authorList>
    </citation>
    <scope>NUCLEOTIDE SEQUENCE [LARGE SCALE GENOMIC DNA]</scope>
    <source>
        <strain evidence="4 5">DSM 16195</strain>
    </source>
</reference>
<dbReference type="EMBL" id="FNBA01000003">
    <property type="protein sequence ID" value="SDE90647.1"/>
    <property type="molecule type" value="Genomic_DNA"/>
</dbReference>
<evidence type="ECO:0008006" key="6">
    <source>
        <dbReference type="Google" id="ProtNLM"/>
    </source>
</evidence>
<proteinExistence type="inferred from homology"/>
<protein>
    <recommendedName>
        <fullName evidence="6">TIGR01777 family protein</fullName>
    </recommendedName>
</protein>
<dbReference type="Proteomes" id="UP000199321">
    <property type="component" value="Unassembled WGS sequence"/>
</dbReference>
<feature type="domain" description="NAD-dependent epimerase/dehydratase" evidence="2">
    <location>
        <begin position="3"/>
        <end position="224"/>
    </location>
</feature>
<dbReference type="OrthoDB" id="9801773at2"/>
<keyword evidence="5" id="KW-1185">Reference proteome</keyword>
<organism evidence="4 5">
    <name type="scientific">Ulvibacter litoralis</name>
    <dbReference type="NCBI Taxonomy" id="227084"/>
    <lineage>
        <taxon>Bacteria</taxon>
        <taxon>Pseudomonadati</taxon>
        <taxon>Bacteroidota</taxon>
        <taxon>Flavobacteriia</taxon>
        <taxon>Flavobacteriales</taxon>
        <taxon>Flavobacteriaceae</taxon>
        <taxon>Ulvibacter</taxon>
    </lineage>
</organism>
<comment type="similarity">
    <text evidence="1">Belongs to the NAD(P)-dependent epimerase/dehydratase family. SDR39U1 subfamily.</text>
</comment>
<gene>
    <name evidence="4" type="ORF">SAMN05421855_103290</name>
</gene>
<name>A0A1G7GR79_9FLAO</name>
<dbReference type="STRING" id="227084.SAMN05421855_103290"/>
<dbReference type="Gene3D" id="3.40.50.720">
    <property type="entry name" value="NAD(P)-binding Rossmann-like Domain"/>
    <property type="match status" value="1"/>
</dbReference>
<dbReference type="InterPro" id="IPR001509">
    <property type="entry name" value="Epimerase_deHydtase"/>
</dbReference>
<evidence type="ECO:0000313" key="5">
    <source>
        <dbReference type="Proteomes" id="UP000199321"/>
    </source>
</evidence>
<dbReference type="AlphaFoldDB" id="A0A1G7GR79"/>
<dbReference type="RefSeq" id="WP_093144413.1">
    <property type="nucleotide sequence ID" value="NZ_BMWO01000003.1"/>
</dbReference>
<evidence type="ECO:0000259" key="2">
    <source>
        <dbReference type="Pfam" id="PF01370"/>
    </source>
</evidence>
<dbReference type="PANTHER" id="PTHR11092:SF0">
    <property type="entry name" value="EPIMERASE FAMILY PROTEIN SDR39U1"/>
    <property type="match status" value="1"/>
</dbReference>
<dbReference type="NCBIfam" id="TIGR01777">
    <property type="entry name" value="yfcH"/>
    <property type="match status" value="1"/>
</dbReference>
<sequence>MKVLITGATGLIGSALVKLCHSEGVVVHYFTTRKEKIENRDTYKGFYWNPAKNEIDARAFEGVTAIVNLAGATVSKRWTSRYKKEILSSRTEPAKLIYDTLKNTEHTITHFISASGISIYPASETRLYTEESSEEDTSFLATVVKAWEASANQFRDLGMDVAVVRTGMVLAKDAGALPKLVKTIKMGFGACLGNGQQWQSWIHIDDIARIYFFMLINELEGVYNAVAPSPVTNQKMTKLLAKKLDAPLWLPNVPAFALKLLLGEMAVLALEGQLVNSKKIEASGFFFTYSSIDAALKDLL</sequence>
<evidence type="ECO:0000259" key="3">
    <source>
        <dbReference type="Pfam" id="PF08338"/>
    </source>
</evidence>
<dbReference type="PANTHER" id="PTHR11092">
    <property type="entry name" value="SUGAR NUCLEOTIDE EPIMERASE RELATED"/>
    <property type="match status" value="1"/>
</dbReference>
<feature type="domain" description="DUF1731" evidence="3">
    <location>
        <begin position="253"/>
        <end position="299"/>
    </location>
</feature>
<evidence type="ECO:0000313" key="4">
    <source>
        <dbReference type="EMBL" id="SDE90647.1"/>
    </source>
</evidence>
<dbReference type="Pfam" id="PF01370">
    <property type="entry name" value="Epimerase"/>
    <property type="match status" value="1"/>
</dbReference>
<dbReference type="SUPFAM" id="SSF51735">
    <property type="entry name" value="NAD(P)-binding Rossmann-fold domains"/>
    <property type="match status" value="1"/>
</dbReference>
<dbReference type="InterPro" id="IPR013549">
    <property type="entry name" value="DUF1731"/>
</dbReference>